<proteinExistence type="predicted"/>
<name>A0AAE3VEJ3_9BACT</name>
<dbReference type="InterPro" id="IPR003251">
    <property type="entry name" value="Rr_diiron-bd_dom"/>
</dbReference>
<keyword evidence="3" id="KW-1185">Reference proteome</keyword>
<accession>A0AAE3VEJ3</accession>
<organism evidence="2 3">
    <name type="scientific">Oligosphaera ethanolica</name>
    <dbReference type="NCBI Taxonomy" id="760260"/>
    <lineage>
        <taxon>Bacteria</taxon>
        <taxon>Pseudomonadati</taxon>
        <taxon>Lentisphaerota</taxon>
        <taxon>Oligosphaeria</taxon>
        <taxon>Oligosphaerales</taxon>
        <taxon>Oligosphaeraceae</taxon>
        <taxon>Oligosphaera</taxon>
    </lineage>
</organism>
<dbReference type="AlphaFoldDB" id="A0AAE3VEJ3"/>
<evidence type="ECO:0000259" key="1">
    <source>
        <dbReference type="Pfam" id="PF02915"/>
    </source>
</evidence>
<dbReference type="SUPFAM" id="SSF47240">
    <property type="entry name" value="Ferritin-like"/>
    <property type="match status" value="1"/>
</dbReference>
<dbReference type="EMBL" id="JAUSVL010000001">
    <property type="protein sequence ID" value="MDQ0288848.1"/>
    <property type="molecule type" value="Genomic_DNA"/>
</dbReference>
<gene>
    <name evidence="2" type="ORF">J3R75_000955</name>
</gene>
<dbReference type="InterPro" id="IPR009078">
    <property type="entry name" value="Ferritin-like_SF"/>
</dbReference>
<dbReference type="Proteomes" id="UP001238163">
    <property type="component" value="Unassembled WGS sequence"/>
</dbReference>
<dbReference type="CDD" id="cd01045">
    <property type="entry name" value="Ferritin_like_AB"/>
    <property type="match status" value="1"/>
</dbReference>
<comment type="caution">
    <text evidence="2">The sequence shown here is derived from an EMBL/GenBank/DDBJ whole genome shotgun (WGS) entry which is preliminary data.</text>
</comment>
<dbReference type="RefSeq" id="WP_307260182.1">
    <property type="nucleotide sequence ID" value="NZ_JAUSVL010000001.1"/>
</dbReference>
<protein>
    <submittedName>
        <fullName evidence="2">Rubrerythrin</fullName>
    </submittedName>
</protein>
<evidence type="ECO:0000313" key="2">
    <source>
        <dbReference type="EMBL" id="MDQ0288848.1"/>
    </source>
</evidence>
<feature type="domain" description="Rubrerythrin diiron-binding" evidence="1">
    <location>
        <begin position="13"/>
        <end position="147"/>
    </location>
</feature>
<dbReference type="Gene3D" id="1.20.1260.10">
    <property type="match status" value="1"/>
</dbReference>
<dbReference type="Pfam" id="PF02915">
    <property type="entry name" value="Rubrerythrin"/>
    <property type="match status" value="1"/>
</dbReference>
<reference evidence="2" key="1">
    <citation type="submission" date="2023-07" db="EMBL/GenBank/DDBJ databases">
        <title>Genomic Encyclopedia of Type Strains, Phase IV (KMG-IV): sequencing the most valuable type-strain genomes for metagenomic binning, comparative biology and taxonomic classification.</title>
        <authorList>
            <person name="Goeker M."/>
        </authorList>
    </citation>
    <scope>NUCLEOTIDE SEQUENCE</scope>
    <source>
        <strain evidence="2">DSM 24202</strain>
    </source>
</reference>
<dbReference type="GO" id="GO:0046872">
    <property type="term" value="F:metal ion binding"/>
    <property type="evidence" value="ECO:0007669"/>
    <property type="project" value="InterPro"/>
</dbReference>
<dbReference type="GO" id="GO:0016491">
    <property type="term" value="F:oxidoreductase activity"/>
    <property type="evidence" value="ECO:0007669"/>
    <property type="project" value="InterPro"/>
</dbReference>
<evidence type="ECO:0000313" key="3">
    <source>
        <dbReference type="Proteomes" id="UP001238163"/>
    </source>
</evidence>
<sequence>MSINYDLNDLVNNMIELEITGAAFYSGQAGSRQQPLLVALFQDLAEQEKKHQAVYEQLRDNIAGEAPLDDDSSAYLRDIIERKFHLDPSAAAQCETAAAVIDLAMRLEQDSILFVETFGKMTGERHAAMVGRIKGQEEQHLRRLTELKAALAGN</sequence>
<dbReference type="InterPro" id="IPR012347">
    <property type="entry name" value="Ferritin-like"/>
</dbReference>